<proteinExistence type="predicted"/>
<name>A0A9P6H142_9MICR</name>
<evidence type="ECO:0000313" key="3">
    <source>
        <dbReference type="Proteomes" id="UP000740883"/>
    </source>
</evidence>
<accession>A0A9P6H142</accession>
<sequence>MWFYFLLFNLLSGTYINSDYFHCGHLFVDVFSKDDLLRALDIDNIADAKLELYRYNLQDQLESYLGRIEFNKEEYDIYEKDMKGLMTMKFIIRDEDKKSLFIKDTDVLKDSYFFARFIFYPTDTSPFRNNRYDPVYMGGFLYFDRMEYNRMVFYHDKRGPEVGRWMMKRARRFFETLSKQDKKTVLKKIPRKAHENSLKVDPYKFVEQILEEYEKTKKLNPENKLGDSVYNNNLKYIERKIIIENFKKFVEETDLFGREIKSDAEIKNNIFKIFGSLMVDCSEISLSTFVEPLNAILDVRESSKGGVEIDADDYVTIMNGLAYLGDFVGFTNTDDRDPMLLNIPIYNVRRNHIGEVYAYKCVYVDEAASKIGFGSFLYKYYSDDEKLLYSDCKDPCGKFGYSVIYNEKYNGKIVSVEKH</sequence>
<keyword evidence="3" id="KW-1185">Reference proteome</keyword>
<dbReference type="Proteomes" id="UP000740883">
    <property type="component" value="Unassembled WGS sequence"/>
</dbReference>
<dbReference type="EMBL" id="SBJO01000001">
    <property type="protein sequence ID" value="KAF9765057.1"/>
    <property type="molecule type" value="Genomic_DNA"/>
</dbReference>
<feature type="chain" id="PRO_5040286614" evidence="1">
    <location>
        <begin position="19"/>
        <end position="419"/>
    </location>
</feature>
<evidence type="ECO:0000256" key="1">
    <source>
        <dbReference type="SAM" id="SignalP"/>
    </source>
</evidence>
<comment type="caution">
    <text evidence="2">The sequence shown here is derived from an EMBL/GenBank/DDBJ whole genome shotgun (WGS) entry which is preliminary data.</text>
</comment>
<organism evidence="2 3">
    <name type="scientific">Nosema granulosis</name>
    <dbReference type="NCBI Taxonomy" id="83296"/>
    <lineage>
        <taxon>Eukaryota</taxon>
        <taxon>Fungi</taxon>
        <taxon>Fungi incertae sedis</taxon>
        <taxon>Microsporidia</taxon>
        <taxon>Nosematidae</taxon>
        <taxon>Nosema</taxon>
    </lineage>
</organism>
<protein>
    <submittedName>
        <fullName evidence="2">Uncharacterized protein</fullName>
    </submittedName>
</protein>
<evidence type="ECO:0000313" key="2">
    <source>
        <dbReference type="EMBL" id="KAF9765057.1"/>
    </source>
</evidence>
<reference evidence="2 3" key="1">
    <citation type="journal article" date="2020" name="Genome Biol. Evol.">
        <title>Comparative genomics of strictly vertically transmitted, feminizing microsporidia endosymbionts of amphipod crustaceans.</title>
        <authorList>
            <person name="Cormier A."/>
            <person name="Chebbi M.A."/>
            <person name="Giraud I."/>
            <person name="Wattier R."/>
            <person name="Teixeira M."/>
            <person name="Gilbert C."/>
            <person name="Rigaud T."/>
            <person name="Cordaux R."/>
        </authorList>
    </citation>
    <scope>NUCLEOTIDE SEQUENCE [LARGE SCALE GENOMIC DNA]</scope>
    <source>
        <strain evidence="2 3">Ou3-Ou53</strain>
    </source>
</reference>
<gene>
    <name evidence="2" type="ORF">NGRA_0020</name>
</gene>
<feature type="signal peptide" evidence="1">
    <location>
        <begin position="1"/>
        <end position="18"/>
    </location>
</feature>
<dbReference type="AlphaFoldDB" id="A0A9P6H142"/>
<keyword evidence="1" id="KW-0732">Signal</keyword>